<name>A0ABP4TCT0_9ACTN</name>
<organism evidence="2 3">
    <name type="scientific">Kribbella yunnanensis</name>
    <dbReference type="NCBI Taxonomy" id="190194"/>
    <lineage>
        <taxon>Bacteria</taxon>
        <taxon>Bacillati</taxon>
        <taxon>Actinomycetota</taxon>
        <taxon>Actinomycetes</taxon>
        <taxon>Propionibacteriales</taxon>
        <taxon>Kribbellaceae</taxon>
        <taxon>Kribbella</taxon>
    </lineage>
</organism>
<accession>A0ABP4TCT0</accession>
<evidence type="ECO:0000313" key="2">
    <source>
        <dbReference type="EMBL" id="GAA1685441.1"/>
    </source>
</evidence>
<proteinExistence type="predicted"/>
<evidence type="ECO:0000313" key="3">
    <source>
        <dbReference type="Proteomes" id="UP001500280"/>
    </source>
</evidence>
<keyword evidence="3" id="KW-1185">Reference proteome</keyword>
<comment type="caution">
    <text evidence="2">The sequence shown here is derived from an EMBL/GenBank/DDBJ whole genome shotgun (WGS) entry which is preliminary data.</text>
</comment>
<feature type="region of interest" description="Disordered" evidence="1">
    <location>
        <begin position="98"/>
        <end position="124"/>
    </location>
</feature>
<sequence length="124" mass="14075">MNVRYGDQVKDSEVSPTEPNWLLRAARERVESPDYPGRSLSRVELAEAVCALIWERTGSERALDAHYIAKLERGVVRWPTADYRRGFRDVLHVATDRELGFKNPSSEKQPELPDVPSEPAKDAV</sequence>
<dbReference type="Proteomes" id="UP001500280">
    <property type="component" value="Unassembled WGS sequence"/>
</dbReference>
<protein>
    <submittedName>
        <fullName evidence="2">Uncharacterized protein</fullName>
    </submittedName>
</protein>
<reference evidence="3" key="1">
    <citation type="journal article" date="2019" name="Int. J. Syst. Evol. Microbiol.">
        <title>The Global Catalogue of Microorganisms (GCM) 10K type strain sequencing project: providing services to taxonomists for standard genome sequencing and annotation.</title>
        <authorList>
            <consortium name="The Broad Institute Genomics Platform"/>
            <consortium name="The Broad Institute Genome Sequencing Center for Infectious Disease"/>
            <person name="Wu L."/>
            <person name="Ma J."/>
        </authorList>
    </citation>
    <scope>NUCLEOTIDE SEQUENCE [LARGE SCALE GENOMIC DNA]</scope>
    <source>
        <strain evidence="3">JCM 14307</strain>
    </source>
</reference>
<dbReference type="EMBL" id="BAAANF010000010">
    <property type="protein sequence ID" value="GAA1685441.1"/>
    <property type="molecule type" value="Genomic_DNA"/>
</dbReference>
<evidence type="ECO:0000256" key="1">
    <source>
        <dbReference type="SAM" id="MobiDB-lite"/>
    </source>
</evidence>
<gene>
    <name evidence="2" type="ORF">GCM10009745_32420</name>
</gene>